<organism evidence="1 2">
    <name type="scientific">Pseudoduganella rivuli</name>
    <dbReference type="NCBI Taxonomy" id="2666085"/>
    <lineage>
        <taxon>Bacteria</taxon>
        <taxon>Pseudomonadati</taxon>
        <taxon>Pseudomonadota</taxon>
        <taxon>Betaproteobacteria</taxon>
        <taxon>Burkholderiales</taxon>
        <taxon>Oxalobacteraceae</taxon>
        <taxon>Telluria group</taxon>
        <taxon>Pseudoduganella</taxon>
    </lineage>
</organism>
<protein>
    <submittedName>
        <fullName evidence="1">Hydroxyquinol 1,2-dioxygenase</fullName>
    </submittedName>
</protein>
<proteinExistence type="predicted"/>
<keyword evidence="1" id="KW-0223">Dioxygenase</keyword>
<name>A0A7X2III4_9BURK</name>
<keyword evidence="1" id="KW-0560">Oxidoreductase</keyword>
<evidence type="ECO:0000313" key="1">
    <source>
        <dbReference type="EMBL" id="MRV70460.1"/>
    </source>
</evidence>
<dbReference type="EMBL" id="WKJJ01000001">
    <property type="protein sequence ID" value="MRV70460.1"/>
    <property type="molecule type" value="Genomic_DNA"/>
</dbReference>
<gene>
    <name evidence="1" type="ORF">GJ700_01820</name>
</gene>
<dbReference type="Proteomes" id="UP000446768">
    <property type="component" value="Unassembled WGS sequence"/>
</dbReference>
<comment type="caution">
    <text evidence="1">The sequence shown here is derived from an EMBL/GenBank/DDBJ whole genome shotgun (WGS) entry which is preliminary data.</text>
</comment>
<keyword evidence="2" id="KW-1185">Reference proteome</keyword>
<dbReference type="InterPro" id="IPR014710">
    <property type="entry name" value="RmlC-like_jellyroll"/>
</dbReference>
<dbReference type="AlphaFoldDB" id="A0A7X2III4"/>
<reference evidence="1 2" key="1">
    <citation type="submission" date="2019-11" db="EMBL/GenBank/DDBJ databases">
        <title>Novel species isolated from a subtropical stream in China.</title>
        <authorList>
            <person name="Lu H."/>
        </authorList>
    </citation>
    <scope>NUCLEOTIDE SEQUENCE [LARGE SCALE GENOMIC DNA]</scope>
    <source>
        <strain evidence="1 2">FT92W</strain>
    </source>
</reference>
<dbReference type="CDD" id="cd20297">
    <property type="entry name" value="cupin_HQDO_small"/>
    <property type="match status" value="1"/>
</dbReference>
<accession>A0A7X2III4</accession>
<dbReference type="Gene3D" id="2.60.120.10">
    <property type="entry name" value="Jelly Rolls"/>
    <property type="match status" value="1"/>
</dbReference>
<evidence type="ECO:0000313" key="2">
    <source>
        <dbReference type="Proteomes" id="UP000446768"/>
    </source>
</evidence>
<dbReference type="GO" id="GO:0051213">
    <property type="term" value="F:dioxygenase activity"/>
    <property type="evidence" value="ECO:0007669"/>
    <property type="project" value="UniProtKB-KW"/>
</dbReference>
<sequence length="168" mass="18545">MSMPQFKTEFGSLKQFTKGHIEIINDQPMHYAFSNVFDVASKSAPYEKVAVAINLEYVIEAIRAEGASAWMGAAHDEFCIVMDGQVEVEFIKLEQPDLVGSPEQAGTVALHDEPAGKRMGKIVLQRGHQALLPKGAAYRFKAEAPSVMIQQTMAGALTVQKWAEICYR</sequence>